<feature type="domain" description="Penicillin-binding protein transpeptidase" evidence="13">
    <location>
        <begin position="370"/>
        <end position="785"/>
    </location>
</feature>
<sequence length="819" mass="91718">MEKKEESRINAFKLIAFLIFAILISRLFYLQVINGDYYRTLAEEKGRKFVYELPPRGEILDRNGLKLATNVQSFNITYNNVKSKLVNEEVNKVLIETIRIIIKNGDEKKLIDTNFPIVINGSNFEYDFNSTNSTTIEKRKKNFLEFYKIKESLNAEAAFREIANYYEIIESDSNGKLKYKYNMNQQEAYRLISFRYSIQNTMFSQYRAIYLAKNVNKKTALAIEYNRNDLPGIMSEVAPMRSYPFGQVGSAFLGYLGKISEDDKDYYTSLGYDISRELVGKQGLESVLENNKDLNISLRGEPGGIEVDVDKFGRILNETARLDSIPGDSVITTIDANLQKVAEKALDETMENIRTGKIKTDAPYPNANIGAAVVVDVRTGEILALASRPGFDPNWFAEKGSPAKEYLNYLWPQNGEYGLTPLPTFNYVTQGTAPPGSTFKPLVAIAGLHEGVISPSTIIVDKGVYDGLPGFNGACWIWNERRGTHGATNVAKAIQVSCNYFFFEVSKRLGREKFYDWAFKFGLISNPKTGEAPTTGIEIKESPGEVANPQKIIRDKVNVKLINIKKKLKESYGITVLDNENSPARTVLKNMILSGRYDENTLESIGILNEKAKNYIKGEINTLNWEANAFFQVINAGIGQGNTELTPLQMVSYVSTIVNGGTRYKLHLIKKVLNPDGTVKYENEPEVMQKLNLKNEYIEAVKEGMKKVTEEGGTASSTFRNFPIQTGGKTGSASVDKYLVNKGRAAYGWYIGFAPYDNPQIAVAIVVYNAGHGGYVAPVAKAIYEEYFGLNKNTNPTQKNTNNSNNANTTDQQNIKPNR</sequence>
<feature type="region of interest" description="Disordered" evidence="11">
    <location>
        <begin position="794"/>
        <end position="819"/>
    </location>
</feature>
<reference evidence="15 16" key="1">
    <citation type="submission" date="2015-09" db="EMBL/GenBank/DDBJ databases">
        <title>Draft genome sequence of a Caloramator mitchellensis, a moderate thermophile from the Great Artesian Basin of Australia.</title>
        <authorList>
            <person name="Patel B.K."/>
        </authorList>
    </citation>
    <scope>NUCLEOTIDE SEQUENCE [LARGE SCALE GENOMIC DNA]</scope>
    <source>
        <strain evidence="15 16">VF08</strain>
    </source>
</reference>
<dbReference type="SUPFAM" id="SSF56519">
    <property type="entry name" value="Penicillin binding protein dimerisation domain"/>
    <property type="match status" value="1"/>
</dbReference>
<dbReference type="SUPFAM" id="SSF56601">
    <property type="entry name" value="beta-lactamase/transpeptidase-like"/>
    <property type="match status" value="1"/>
</dbReference>
<evidence type="ECO:0000256" key="2">
    <source>
        <dbReference type="ARBA" id="ARBA00004236"/>
    </source>
</evidence>
<proteinExistence type="inferred from homology"/>
<comment type="subcellular location">
    <subcellularLocation>
        <location evidence="2">Cell membrane</location>
    </subcellularLocation>
    <subcellularLocation>
        <location evidence="1">Membrane</location>
        <topology evidence="1">Single-pass membrane protein</topology>
    </subcellularLocation>
</comment>
<keyword evidence="8 12" id="KW-1133">Transmembrane helix</keyword>
<evidence type="ECO:0000256" key="12">
    <source>
        <dbReference type="SAM" id="Phobius"/>
    </source>
</evidence>
<feature type="transmembrane region" description="Helical" evidence="12">
    <location>
        <begin position="12"/>
        <end position="30"/>
    </location>
</feature>
<dbReference type="GO" id="GO:0071972">
    <property type="term" value="F:peptidoglycan L,D-transpeptidase activity"/>
    <property type="evidence" value="ECO:0007669"/>
    <property type="project" value="TreeGrafter"/>
</dbReference>
<keyword evidence="16" id="KW-1185">Reference proteome</keyword>
<keyword evidence="10" id="KW-0961">Cell wall biogenesis/degradation</keyword>
<evidence type="ECO:0000256" key="10">
    <source>
        <dbReference type="ARBA" id="ARBA00023316"/>
    </source>
</evidence>
<dbReference type="Pfam" id="PF00905">
    <property type="entry name" value="Transpeptidase"/>
    <property type="match status" value="1"/>
</dbReference>
<evidence type="ECO:0000256" key="8">
    <source>
        <dbReference type="ARBA" id="ARBA00022989"/>
    </source>
</evidence>
<dbReference type="OrthoDB" id="9757901at2"/>
<keyword evidence="4" id="KW-1003">Cell membrane</keyword>
<dbReference type="GO" id="GO:0008658">
    <property type="term" value="F:penicillin binding"/>
    <property type="evidence" value="ECO:0007669"/>
    <property type="project" value="InterPro"/>
</dbReference>
<evidence type="ECO:0000256" key="7">
    <source>
        <dbReference type="ARBA" id="ARBA00022984"/>
    </source>
</evidence>
<dbReference type="AlphaFoldDB" id="A0A0R3JX58"/>
<dbReference type="PANTHER" id="PTHR30627:SF2">
    <property type="entry name" value="PEPTIDOGLYCAN D,D-TRANSPEPTIDASE MRDA"/>
    <property type="match status" value="1"/>
</dbReference>
<gene>
    <name evidence="15" type="primary">spoVD_1</name>
    <name evidence="15" type="ORF">ABG79_00314</name>
</gene>
<keyword evidence="9 12" id="KW-0472">Membrane</keyword>
<feature type="domain" description="Penicillin-binding protein dimerisation" evidence="14">
    <location>
        <begin position="54"/>
        <end position="319"/>
    </location>
</feature>
<evidence type="ECO:0000256" key="11">
    <source>
        <dbReference type="SAM" id="MobiDB-lite"/>
    </source>
</evidence>
<dbReference type="PANTHER" id="PTHR30627">
    <property type="entry name" value="PEPTIDOGLYCAN D,D-TRANSPEPTIDASE"/>
    <property type="match status" value="1"/>
</dbReference>
<dbReference type="RefSeq" id="WP_057976406.1">
    <property type="nucleotide sequence ID" value="NZ_LKHP01000001.1"/>
</dbReference>
<evidence type="ECO:0000313" key="15">
    <source>
        <dbReference type="EMBL" id="KRQ88144.1"/>
    </source>
</evidence>
<protein>
    <submittedName>
        <fullName evidence="15">Stage V sporulation protein D</fullName>
    </submittedName>
</protein>
<evidence type="ECO:0000256" key="1">
    <source>
        <dbReference type="ARBA" id="ARBA00004167"/>
    </source>
</evidence>
<dbReference type="Pfam" id="PF03717">
    <property type="entry name" value="PBP_dimer"/>
    <property type="match status" value="1"/>
</dbReference>
<organism evidence="15 16">
    <name type="scientific">Caloramator mitchellensis</name>
    <dbReference type="NCBI Taxonomy" id="908809"/>
    <lineage>
        <taxon>Bacteria</taxon>
        <taxon>Bacillati</taxon>
        <taxon>Bacillota</taxon>
        <taxon>Clostridia</taxon>
        <taxon>Eubacteriales</taxon>
        <taxon>Clostridiaceae</taxon>
        <taxon>Caloramator</taxon>
    </lineage>
</organism>
<dbReference type="PATRIC" id="fig|908809.3.peg.312"/>
<comment type="caution">
    <text evidence="15">The sequence shown here is derived from an EMBL/GenBank/DDBJ whole genome shotgun (WGS) entry which is preliminary data.</text>
</comment>
<accession>A0A0R3JX58</accession>
<dbReference type="GO" id="GO:0005886">
    <property type="term" value="C:plasma membrane"/>
    <property type="evidence" value="ECO:0007669"/>
    <property type="project" value="UniProtKB-SubCell"/>
</dbReference>
<evidence type="ECO:0000259" key="14">
    <source>
        <dbReference type="Pfam" id="PF03717"/>
    </source>
</evidence>
<keyword evidence="5 12" id="KW-0812">Transmembrane</keyword>
<keyword evidence="6" id="KW-0133">Cell shape</keyword>
<dbReference type="Gene3D" id="3.40.710.10">
    <property type="entry name" value="DD-peptidase/beta-lactamase superfamily"/>
    <property type="match status" value="1"/>
</dbReference>
<dbReference type="InterPro" id="IPR036138">
    <property type="entry name" value="PBP_dimer_sf"/>
</dbReference>
<evidence type="ECO:0000259" key="13">
    <source>
        <dbReference type="Pfam" id="PF00905"/>
    </source>
</evidence>
<dbReference type="Gene3D" id="3.90.1310.10">
    <property type="entry name" value="Penicillin-binding protein 2a (Domain 2)"/>
    <property type="match status" value="2"/>
</dbReference>
<dbReference type="InterPro" id="IPR005311">
    <property type="entry name" value="PBP_dimer"/>
</dbReference>
<evidence type="ECO:0000256" key="3">
    <source>
        <dbReference type="ARBA" id="ARBA00007171"/>
    </source>
</evidence>
<name>A0A0R3JX58_CALMK</name>
<dbReference type="EMBL" id="LKHP01000001">
    <property type="protein sequence ID" value="KRQ88144.1"/>
    <property type="molecule type" value="Genomic_DNA"/>
</dbReference>
<evidence type="ECO:0000256" key="6">
    <source>
        <dbReference type="ARBA" id="ARBA00022960"/>
    </source>
</evidence>
<evidence type="ECO:0000256" key="9">
    <source>
        <dbReference type="ARBA" id="ARBA00023136"/>
    </source>
</evidence>
<dbReference type="InterPro" id="IPR001460">
    <property type="entry name" value="PCN-bd_Tpept"/>
</dbReference>
<keyword evidence="7" id="KW-0573">Peptidoglycan synthesis</keyword>
<dbReference type="GO" id="GO:0009252">
    <property type="term" value="P:peptidoglycan biosynthetic process"/>
    <property type="evidence" value="ECO:0007669"/>
    <property type="project" value="UniProtKB-KW"/>
</dbReference>
<dbReference type="InterPro" id="IPR050515">
    <property type="entry name" value="Beta-lactam/transpept"/>
</dbReference>
<dbReference type="InterPro" id="IPR012338">
    <property type="entry name" value="Beta-lactam/transpept-like"/>
</dbReference>
<evidence type="ECO:0000313" key="16">
    <source>
        <dbReference type="Proteomes" id="UP000052015"/>
    </source>
</evidence>
<dbReference type="STRING" id="908809.ABG79_00314"/>
<dbReference type="Proteomes" id="UP000052015">
    <property type="component" value="Unassembled WGS sequence"/>
</dbReference>
<dbReference type="GO" id="GO:0008360">
    <property type="term" value="P:regulation of cell shape"/>
    <property type="evidence" value="ECO:0007669"/>
    <property type="project" value="UniProtKB-KW"/>
</dbReference>
<evidence type="ECO:0000256" key="5">
    <source>
        <dbReference type="ARBA" id="ARBA00022692"/>
    </source>
</evidence>
<comment type="similarity">
    <text evidence="3">Belongs to the transpeptidase family.</text>
</comment>
<evidence type="ECO:0000256" key="4">
    <source>
        <dbReference type="ARBA" id="ARBA00022475"/>
    </source>
</evidence>
<dbReference type="GO" id="GO:0071555">
    <property type="term" value="P:cell wall organization"/>
    <property type="evidence" value="ECO:0007669"/>
    <property type="project" value="UniProtKB-KW"/>
</dbReference>